<dbReference type="Proteomes" id="UP000676336">
    <property type="component" value="Unassembled WGS sequence"/>
</dbReference>
<accession>A0A8S2W1Q5</accession>
<dbReference type="EMBL" id="CAJOBI010060628">
    <property type="protein sequence ID" value="CAF4413658.1"/>
    <property type="molecule type" value="Genomic_DNA"/>
</dbReference>
<dbReference type="AlphaFoldDB" id="A0A8S2W1Q5"/>
<gene>
    <name evidence="1" type="ORF">SMN809_LOCUS31013</name>
</gene>
<comment type="caution">
    <text evidence="1">The sequence shown here is derived from an EMBL/GenBank/DDBJ whole genome shotgun (WGS) entry which is preliminary data.</text>
</comment>
<organism evidence="1 2">
    <name type="scientific">Rotaria magnacalcarata</name>
    <dbReference type="NCBI Taxonomy" id="392030"/>
    <lineage>
        <taxon>Eukaryota</taxon>
        <taxon>Metazoa</taxon>
        <taxon>Spiralia</taxon>
        <taxon>Gnathifera</taxon>
        <taxon>Rotifera</taxon>
        <taxon>Eurotatoria</taxon>
        <taxon>Bdelloidea</taxon>
        <taxon>Philodinida</taxon>
        <taxon>Philodinidae</taxon>
        <taxon>Rotaria</taxon>
    </lineage>
</organism>
<proteinExistence type="predicted"/>
<name>A0A8S2W1Q5_9BILA</name>
<feature type="non-terminal residue" evidence="1">
    <location>
        <position position="85"/>
    </location>
</feature>
<reference evidence="1" key="1">
    <citation type="submission" date="2021-02" db="EMBL/GenBank/DDBJ databases">
        <authorList>
            <person name="Nowell W R."/>
        </authorList>
    </citation>
    <scope>NUCLEOTIDE SEQUENCE</scope>
</reference>
<protein>
    <submittedName>
        <fullName evidence="1">Uncharacterized protein</fullName>
    </submittedName>
</protein>
<evidence type="ECO:0000313" key="1">
    <source>
        <dbReference type="EMBL" id="CAF4413658.1"/>
    </source>
</evidence>
<sequence>MLPFIANENRFLVMRNTLLPKLTLKERETQHRIAAVPFAEEIDNQNTKEKTTSITTISKPNKPNKFTKALVLHYTHEQRLHTLKR</sequence>
<evidence type="ECO:0000313" key="2">
    <source>
        <dbReference type="Proteomes" id="UP000676336"/>
    </source>
</evidence>